<gene>
    <name evidence="5" type="ORF">J8273_4695</name>
</gene>
<dbReference type="SUPFAM" id="SSF52047">
    <property type="entry name" value="RNI-like"/>
    <property type="match status" value="1"/>
</dbReference>
<comment type="caution">
    <text evidence="5">The sequence shown here is derived from an EMBL/GenBank/DDBJ whole genome shotgun (WGS) entry which is preliminary data.</text>
</comment>
<sequence length="491" mass="54879">MTAEQVTPELLDEFYCAATRDSNVQPLSLVRNTFINHVDDSDDSVFDFNLSERKLKPEDLRPLMRTLLRSPKGFILRLSRNVMNDKCTGELTKFLQQGTHIRELYLDTCHLSDGNAARIADALHSGSTPTAPELTVLDFTTNDLGGQFAEAMARTFNILGARFQLEVLRLGSNNIQRHVVELVQNLQYNLSLSTLDLTANGVGTTSFRAIASALKSNHSLTELILKHNKLSAGKLTELDRIIADNATARQQRSSSRGKLPRDLQMLEDTRKEELRLETELNLQISRTPDTRRMLKELDSDDAGIPREPRELDHTRPQAEAGRPPRGREERRWHEFEYVEPVDGSDEDAAEDRHVVASAALSVLNALAHGGRDVAPDPTPVIDYEGIMSEIAETTEAPLTFSNGVPRLVYEEILGHAATSVRTLLSDGRKTIPEDGAVFLVQLLGELGTRCRAYEERMTRYVGQLKGELSRLESENGMLREQAQLMGLGEQR</sequence>
<dbReference type="GO" id="GO:0006913">
    <property type="term" value="P:nucleocytoplasmic transport"/>
    <property type="evidence" value="ECO:0007669"/>
    <property type="project" value="TreeGrafter"/>
</dbReference>
<evidence type="ECO:0000256" key="2">
    <source>
        <dbReference type="ARBA" id="ARBA00022614"/>
    </source>
</evidence>
<keyword evidence="1" id="KW-0343">GTPase activation</keyword>
<dbReference type="InterPro" id="IPR027038">
    <property type="entry name" value="RanGap"/>
</dbReference>
<keyword evidence="3" id="KW-0677">Repeat</keyword>
<keyword evidence="6" id="KW-1185">Reference proteome</keyword>
<dbReference type="InterPro" id="IPR032675">
    <property type="entry name" value="LRR_dom_sf"/>
</dbReference>
<dbReference type="AlphaFoldDB" id="A0A8J6E3Z8"/>
<name>A0A8J6E3Z8_9EUKA</name>
<evidence type="ECO:0000313" key="5">
    <source>
        <dbReference type="EMBL" id="KAG9393832.1"/>
    </source>
</evidence>
<keyword evidence="2" id="KW-0433">Leucine-rich repeat</keyword>
<evidence type="ECO:0000256" key="3">
    <source>
        <dbReference type="ARBA" id="ARBA00022737"/>
    </source>
</evidence>
<dbReference type="OrthoDB" id="120976at2759"/>
<dbReference type="GO" id="GO:0005096">
    <property type="term" value="F:GTPase activator activity"/>
    <property type="evidence" value="ECO:0007669"/>
    <property type="project" value="UniProtKB-KW"/>
</dbReference>
<dbReference type="PANTHER" id="PTHR24113">
    <property type="entry name" value="RAN GTPASE-ACTIVATING PROTEIN 1"/>
    <property type="match status" value="1"/>
</dbReference>
<organism evidence="5 6">
    <name type="scientific">Carpediemonas membranifera</name>
    <dbReference type="NCBI Taxonomy" id="201153"/>
    <lineage>
        <taxon>Eukaryota</taxon>
        <taxon>Metamonada</taxon>
        <taxon>Carpediemonas-like organisms</taxon>
        <taxon>Carpediemonas</taxon>
    </lineage>
</organism>
<dbReference type="PANTHER" id="PTHR24113:SF12">
    <property type="entry name" value="RAN GTPASE-ACTIVATING PROTEIN 1"/>
    <property type="match status" value="1"/>
</dbReference>
<dbReference type="Gene3D" id="3.80.10.10">
    <property type="entry name" value="Ribonuclease Inhibitor"/>
    <property type="match status" value="1"/>
</dbReference>
<dbReference type="GO" id="GO:0048471">
    <property type="term" value="C:perinuclear region of cytoplasm"/>
    <property type="evidence" value="ECO:0007669"/>
    <property type="project" value="TreeGrafter"/>
</dbReference>
<dbReference type="Proteomes" id="UP000717585">
    <property type="component" value="Unassembled WGS sequence"/>
</dbReference>
<accession>A0A8J6E3Z8</accession>
<dbReference type="GO" id="GO:0005634">
    <property type="term" value="C:nucleus"/>
    <property type="evidence" value="ECO:0007669"/>
    <property type="project" value="TreeGrafter"/>
</dbReference>
<feature type="compositionally biased region" description="Basic and acidic residues" evidence="4">
    <location>
        <begin position="296"/>
        <end position="316"/>
    </location>
</feature>
<feature type="region of interest" description="Disordered" evidence="4">
    <location>
        <begin position="296"/>
        <end position="328"/>
    </location>
</feature>
<dbReference type="EMBL" id="JAHDYR010000020">
    <property type="protein sequence ID" value="KAG9393832.1"/>
    <property type="molecule type" value="Genomic_DNA"/>
</dbReference>
<proteinExistence type="predicted"/>
<evidence type="ECO:0000256" key="4">
    <source>
        <dbReference type="SAM" id="MobiDB-lite"/>
    </source>
</evidence>
<evidence type="ECO:0000313" key="6">
    <source>
        <dbReference type="Proteomes" id="UP000717585"/>
    </source>
</evidence>
<dbReference type="GO" id="GO:0005829">
    <property type="term" value="C:cytosol"/>
    <property type="evidence" value="ECO:0007669"/>
    <property type="project" value="TreeGrafter"/>
</dbReference>
<dbReference type="GO" id="GO:0031267">
    <property type="term" value="F:small GTPase binding"/>
    <property type="evidence" value="ECO:0007669"/>
    <property type="project" value="TreeGrafter"/>
</dbReference>
<evidence type="ECO:0000256" key="1">
    <source>
        <dbReference type="ARBA" id="ARBA00022468"/>
    </source>
</evidence>
<dbReference type="SMART" id="SM00368">
    <property type="entry name" value="LRR_RI"/>
    <property type="match status" value="3"/>
</dbReference>
<protein>
    <submittedName>
        <fullName evidence="5">Uncharacterized protein</fullName>
    </submittedName>
</protein>
<reference evidence="5" key="1">
    <citation type="submission" date="2021-05" db="EMBL/GenBank/DDBJ databases">
        <title>A free-living protist that lacks canonical eukaryotic 1 DNA replication and segregation systems.</title>
        <authorList>
            <person name="Salas-Leiva D.E."/>
            <person name="Tromer E.C."/>
            <person name="Curtis B.A."/>
            <person name="Jerlstrom-Hultqvist J."/>
            <person name="Kolisko M."/>
            <person name="Yi Z."/>
            <person name="Salas-Leiva J.S."/>
            <person name="Gallot-Lavallee L."/>
            <person name="Kops G.J.P.L."/>
            <person name="Archibald J.M."/>
            <person name="Simpson A.G.B."/>
            <person name="Roger A.J."/>
        </authorList>
    </citation>
    <scope>NUCLEOTIDE SEQUENCE</scope>
    <source>
        <strain evidence="5">BICM</strain>
    </source>
</reference>